<dbReference type="EMBL" id="NTZF01000039">
    <property type="protein sequence ID" value="PES90238.1"/>
    <property type="molecule type" value="Genomic_DNA"/>
</dbReference>
<proteinExistence type="predicted"/>
<gene>
    <name evidence="1" type="ORF">CN491_25670</name>
</gene>
<dbReference type="Proteomes" id="UP000220900">
    <property type="component" value="Unassembled WGS sequence"/>
</dbReference>
<dbReference type="AlphaFoldDB" id="A0A2B2G6P8"/>
<accession>A0A2B2G6P8</accession>
<protein>
    <submittedName>
        <fullName evidence="1">Uncharacterized protein</fullName>
    </submittedName>
</protein>
<evidence type="ECO:0000313" key="2">
    <source>
        <dbReference type="Proteomes" id="UP000220900"/>
    </source>
</evidence>
<comment type="caution">
    <text evidence="1">The sequence shown here is derived from an EMBL/GenBank/DDBJ whole genome shotgun (WGS) entry which is preliminary data.</text>
</comment>
<organism evidence="1 2">
    <name type="scientific">Bacillus cereus</name>
    <dbReference type="NCBI Taxonomy" id="1396"/>
    <lineage>
        <taxon>Bacteria</taxon>
        <taxon>Bacillati</taxon>
        <taxon>Bacillota</taxon>
        <taxon>Bacilli</taxon>
        <taxon>Bacillales</taxon>
        <taxon>Bacillaceae</taxon>
        <taxon>Bacillus</taxon>
        <taxon>Bacillus cereus group</taxon>
    </lineage>
</organism>
<evidence type="ECO:0000313" key="1">
    <source>
        <dbReference type="EMBL" id="PES90238.1"/>
    </source>
</evidence>
<reference evidence="1 2" key="1">
    <citation type="submission" date="2017-09" db="EMBL/GenBank/DDBJ databases">
        <title>Large-scale bioinformatics analysis of Bacillus genomes uncovers conserved roles of natural products in bacterial physiology.</title>
        <authorList>
            <consortium name="Agbiome Team Llc"/>
            <person name="Bleich R.M."/>
            <person name="Grubbs K.J."/>
            <person name="Santa Maria K.C."/>
            <person name="Allen S.E."/>
            <person name="Farag S."/>
            <person name="Shank E.A."/>
            <person name="Bowers A."/>
        </authorList>
    </citation>
    <scope>NUCLEOTIDE SEQUENCE [LARGE SCALE GENOMIC DNA]</scope>
    <source>
        <strain evidence="1 2">AFS002368</strain>
    </source>
</reference>
<name>A0A2B2G6P8_BACCE</name>
<sequence>MTSPFTFSSLNISIATPNISAVFEIYRLQLQIYQRFSKYIGATLNISAIFEIYRLTDKD</sequence>